<name>A0A3G9JVI9_9FIRM</name>
<reference evidence="2 3" key="1">
    <citation type="submission" date="2018-11" db="EMBL/GenBank/DDBJ databases">
        <title>Novel Erysipelotrichaceae bacterium isolated from small intestine of a swine.</title>
        <authorList>
            <person name="Kim J.S."/>
            <person name="Choe H."/>
            <person name="Lee Y.R."/>
            <person name="Kim K.M."/>
            <person name="Park D.S."/>
        </authorList>
    </citation>
    <scope>NUCLEOTIDE SEQUENCE [LARGE SCALE GENOMIC DNA]</scope>
    <source>
        <strain evidence="2 3">SG0102</strain>
    </source>
</reference>
<evidence type="ECO:0000256" key="1">
    <source>
        <dbReference type="SAM" id="Phobius"/>
    </source>
</evidence>
<dbReference type="InterPro" id="IPR008407">
    <property type="entry name" value="Brnchd-chn_aa_trnsp_AzlD"/>
</dbReference>
<keyword evidence="1" id="KW-1133">Transmembrane helix</keyword>
<keyword evidence="3" id="KW-1185">Reference proteome</keyword>
<dbReference type="InParanoid" id="A0A3G9JVI9"/>
<protein>
    <submittedName>
        <fullName evidence="2">Branched-chain amino acid transport protein AzlD</fullName>
    </submittedName>
</protein>
<organism evidence="2 3">
    <name type="scientific">Intestinibaculum porci</name>
    <dbReference type="NCBI Taxonomy" id="2487118"/>
    <lineage>
        <taxon>Bacteria</taxon>
        <taxon>Bacillati</taxon>
        <taxon>Bacillota</taxon>
        <taxon>Erysipelotrichia</taxon>
        <taxon>Erysipelotrichales</taxon>
        <taxon>Erysipelotrichaceae</taxon>
        <taxon>Intestinibaculum</taxon>
    </lineage>
</organism>
<accession>A0A3G9JVI9</accession>
<feature type="transmembrane region" description="Helical" evidence="1">
    <location>
        <begin position="92"/>
        <end position="110"/>
    </location>
</feature>
<sequence length="111" mass="12422">MKMTMMQAIITVAVVVLATVLTRFLPYLIFPEGKPIPKTIQYLGQVLGPAVFSLLVIYCLRHVEWFTSSSHGMPEIIGVVVTALVYKLKRQMILSMALGTAVYMVLVQFVF</sequence>
<keyword evidence="1" id="KW-0472">Membrane</keyword>
<dbReference type="OrthoDB" id="308265at2"/>
<dbReference type="Proteomes" id="UP000268059">
    <property type="component" value="Chromosome"/>
</dbReference>
<dbReference type="RefSeq" id="WP_125119807.1">
    <property type="nucleotide sequence ID" value="NZ_AP019309.1"/>
</dbReference>
<proteinExistence type="predicted"/>
<dbReference type="KEGG" id="ebm:SG0102_19730"/>
<dbReference type="Pfam" id="PF05437">
    <property type="entry name" value="AzlD"/>
    <property type="match status" value="1"/>
</dbReference>
<evidence type="ECO:0000313" key="2">
    <source>
        <dbReference type="EMBL" id="BBH27039.1"/>
    </source>
</evidence>
<dbReference type="PIRSF" id="PIRSF003203">
    <property type="entry name" value="AzlD"/>
    <property type="match status" value="1"/>
</dbReference>
<keyword evidence="1" id="KW-0812">Transmembrane</keyword>
<dbReference type="EMBL" id="AP019309">
    <property type="protein sequence ID" value="BBH27039.1"/>
    <property type="molecule type" value="Genomic_DNA"/>
</dbReference>
<evidence type="ECO:0000313" key="3">
    <source>
        <dbReference type="Proteomes" id="UP000268059"/>
    </source>
</evidence>
<dbReference type="AlphaFoldDB" id="A0A3G9JVI9"/>
<feature type="transmembrane region" description="Helical" evidence="1">
    <location>
        <begin position="40"/>
        <end position="60"/>
    </location>
</feature>
<dbReference type="FunCoup" id="A0A3G9JVI9">
    <property type="interactions" value="13"/>
</dbReference>
<gene>
    <name evidence="2" type="primary">azlD</name>
    <name evidence="2" type="ORF">SG0102_19730</name>
</gene>